<evidence type="ECO:0000256" key="3">
    <source>
        <dbReference type="ARBA" id="ARBA00022771"/>
    </source>
</evidence>
<keyword evidence="7" id="KW-0539">Nucleus</keyword>
<dbReference type="SUPFAM" id="SSF57667">
    <property type="entry name" value="beta-beta-alpha zinc fingers"/>
    <property type="match status" value="1"/>
</dbReference>
<evidence type="ECO:0000259" key="10">
    <source>
        <dbReference type="PROSITE" id="PS50157"/>
    </source>
</evidence>
<dbReference type="SMART" id="SM00355">
    <property type="entry name" value="ZnF_C2H2"/>
    <property type="match status" value="1"/>
</dbReference>
<sequence>MNLSGRDKFKGRWDGTNFSFERDRSYGFSWPQRNYNCTFCKKEFRSAQALGGHMNVHRRDRARQLTQHSSSSSSSEINTAPHLHSNPNPKPNLNHDHKLLFPSPSTRTSSPKAPATRFLTYTGRARDFDDNVVLDQDVSPQIMEIRKKLAVEVNNRNEVRGVVKQDQKDEARVHNKENDHELLGLDLNMAISTGRDGSEDLDLELRLGSF</sequence>
<keyword evidence="3 8" id="KW-0863">Zinc-finger</keyword>
<dbReference type="Gene3D" id="3.30.160.60">
    <property type="entry name" value="Classic Zinc Finger"/>
    <property type="match status" value="1"/>
</dbReference>
<dbReference type="Proteomes" id="UP000077755">
    <property type="component" value="Chromosome 2"/>
</dbReference>
<name>A0A166EFM9_DAUCS</name>
<reference evidence="11" key="1">
    <citation type="journal article" date="2016" name="Nat. Genet.">
        <title>A high-quality carrot genome assembly provides new insights into carotenoid accumulation and asterid genome evolution.</title>
        <authorList>
            <person name="Iorizzo M."/>
            <person name="Ellison S."/>
            <person name="Senalik D."/>
            <person name="Zeng P."/>
            <person name="Satapoomin P."/>
            <person name="Huang J."/>
            <person name="Bowman M."/>
            <person name="Iovene M."/>
            <person name="Sanseverino W."/>
            <person name="Cavagnaro P."/>
            <person name="Yildiz M."/>
            <person name="Macko-Podgorni A."/>
            <person name="Moranska E."/>
            <person name="Grzebelus E."/>
            <person name="Grzebelus D."/>
            <person name="Ashrafi H."/>
            <person name="Zheng Z."/>
            <person name="Cheng S."/>
            <person name="Spooner D."/>
            <person name="Van Deynze A."/>
            <person name="Simon P."/>
        </authorList>
    </citation>
    <scope>NUCLEOTIDE SEQUENCE [LARGE SCALE GENOMIC DNA]</scope>
    <source>
        <tissue evidence="11">Leaf</tissue>
    </source>
</reference>
<dbReference type="PROSITE" id="PS00028">
    <property type="entry name" value="ZINC_FINGER_C2H2_1"/>
    <property type="match status" value="1"/>
</dbReference>
<evidence type="ECO:0000256" key="2">
    <source>
        <dbReference type="ARBA" id="ARBA00022723"/>
    </source>
</evidence>
<feature type="domain" description="C2H2-type" evidence="10">
    <location>
        <begin position="35"/>
        <end position="62"/>
    </location>
</feature>
<protein>
    <recommendedName>
        <fullName evidence="10">C2H2-type domain-containing protein</fullName>
    </recommendedName>
</protein>
<dbReference type="OrthoDB" id="1708403at2759"/>
<reference evidence="12" key="2">
    <citation type="submission" date="2022-03" db="EMBL/GenBank/DDBJ databases">
        <title>Draft title - Genomic analysis of global carrot germplasm unveils the trajectory of domestication and the origin of high carotenoid orange carrot.</title>
        <authorList>
            <person name="Iorizzo M."/>
            <person name="Ellison S."/>
            <person name="Senalik D."/>
            <person name="Macko-Podgorni A."/>
            <person name="Grzebelus D."/>
            <person name="Bostan H."/>
            <person name="Rolling W."/>
            <person name="Curaba J."/>
            <person name="Simon P."/>
        </authorList>
    </citation>
    <scope>NUCLEOTIDE SEQUENCE</scope>
    <source>
        <tissue evidence="12">Leaf</tissue>
    </source>
</reference>
<evidence type="ECO:0000313" key="11">
    <source>
        <dbReference type="EMBL" id="KZN06500.1"/>
    </source>
</evidence>
<dbReference type="Pfam" id="PF13912">
    <property type="entry name" value="zf-C2H2_6"/>
    <property type="match status" value="1"/>
</dbReference>
<keyword evidence="6" id="KW-0804">Transcription</keyword>
<feature type="region of interest" description="Disordered" evidence="9">
    <location>
        <begin position="60"/>
        <end position="113"/>
    </location>
</feature>
<evidence type="ECO:0000256" key="9">
    <source>
        <dbReference type="SAM" id="MobiDB-lite"/>
    </source>
</evidence>
<proteinExistence type="predicted"/>
<dbReference type="GO" id="GO:0005634">
    <property type="term" value="C:nucleus"/>
    <property type="evidence" value="ECO:0007669"/>
    <property type="project" value="UniProtKB-SubCell"/>
</dbReference>
<dbReference type="EMBL" id="LNRQ01000002">
    <property type="protein sequence ID" value="KZN06500.1"/>
    <property type="molecule type" value="Genomic_DNA"/>
</dbReference>
<evidence type="ECO:0000256" key="7">
    <source>
        <dbReference type="ARBA" id="ARBA00023242"/>
    </source>
</evidence>
<gene>
    <name evidence="11" type="ORF">DCAR_007337</name>
    <name evidence="12" type="ORF">DCAR_0208280</name>
</gene>
<evidence type="ECO:0000256" key="1">
    <source>
        <dbReference type="ARBA" id="ARBA00004123"/>
    </source>
</evidence>
<dbReference type="KEGG" id="dcr:108208543"/>
<dbReference type="InterPro" id="IPR036236">
    <property type="entry name" value="Znf_C2H2_sf"/>
</dbReference>
<dbReference type="Gramene" id="KZN06500">
    <property type="protein sequence ID" value="KZN06500"/>
    <property type="gene ID" value="DCAR_007337"/>
</dbReference>
<evidence type="ECO:0000313" key="13">
    <source>
        <dbReference type="Proteomes" id="UP000077755"/>
    </source>
</evidence>
<dbReference type="InterPro" id="IPR052426">
    <property type="entry name" value="Plant_dev_regulator"/>
</dbReference>
<evidence type="ECO:0000256" key="6">
    <source>
        <dbReference type="ARBA" id="ARBA00023163"/>
    </source>
</evidence>
<dbReference type="AlphaFoldDB" id="A0A166EFM9"/>
<evidence type="ECO:0000256" key="4">
    <source>
        <dbReference type="ARBA" id="ARBA00022833"/>
    </source>
</evidence>
<keyword evidence="2" id="KW-0479">Metal-binding</keyword>
<evidence type="ECO:0000256" key="8">
    <source>
        <dbReference type="PROSITE-ProRule" id="PRU00042"/>
    </source>
</evidence>
<keyword evidence="13" id="KW-1185">Reference proteome</keyword>
<evidence type="ECO:0000256" key="5">
    <source>
        <dbReference type="ARBA" id="ARBA00023015"/>
    </source>
</evidence>
<comment type="subcellular location">
    <subcellularLocation>
        <location evidence="1">Nucleus</location>
    </subcellularLocation>
</comment>
<dbReference type="PANTHER" id="PTHR45801">
    <property type="entry name" value="OS07G0101800 PROTEIN"/>
    <property type="match status" value="1"/>
</dbReference>
<keyword evidence="5" id="KW-0805">Transcription regulation</keyword>
<evidence type="ECO:0000313" key="12">
    <source>
        <dbReference type="EMBL" id="WOG89044.1"/>
    </source>
</evidence>
<dbReference type="GO" id="GO:0008270">
    <property type="term" value="F:zinc ion binding"/>
    <property type="evidence" value="ECO:0007669"/>
    <property type="project" value="UniProtKB-KW"/>
</dbReference>
<dbReference type="InterPro" id="IPR013087">
    <property type="entry name" value="Znf_C2H2_type"/>
</dbReference>
<dbReference type="EMBL" id="CP093344">
    <property type="protein sequence ID" value="WOG89044.1"/>
    <property type="molecule type" value="Genomic_DNA"/>
</dbReference>
<dbReference type="PROSITE" id="PS50157">
    <property type="entry name" value="ZINC_FINGER_C2H2_2"/>
    <property type="match status" value="1"/>
</dbReference>
<dbReference type="PANTHER" id="PTHR45801:SF110">
    <property type="entry name" value="TRANSCRIPTIONAL REGULATOR SUPERMAN"/>
    <property type="match status" value="1"/>
</dbReference>
<organism evidence="11">
    <name type="scientific">Daucus carota subsp. sativus</name>
    <name type="common">Carrot</name>
    <dbReference type="NCBI Taxonomy" id="79200"/>
    <lineage>
        <taxon>Eukaryota</taxon>
        <taxon>Viridiplantae</taxon>
        <taxon>Streptophyta</taxon>
        <taxon>Embryophyta</taxon>
        <taxon>Tracheophyta</taxon>
        <taxon>Spermatophyta</taxon>
        <taxon>Magnoliopsida</taxon>
        <taxon>eudicotyledons</taxon>
        <taxon>Gunneridae</taxon>
        <taxon>Pentapetalae</taxon>
        <taxon>asterids</taxon>
        <taxon>campanulids</taxon>
        <taxon>Apiales</taxon>
        <taxon>Apiaceae</taxon>
        <taxon>Apioideae</taxon>
        <taxon>Scandiceae</taxon>
        <taxon>Daucinae</taxon>
        <taxon>Daucus</taxon>
        <taxon>Daucus sect. Daucus</taxon>
    </lineage>
</organism>
<accession>A0A166EFM9</accession>
<dbReference type="STRING" id="79200.A0A166EFM9"/>
<keyword evidence="4" id="KW-0862">Zinc</keyword>